<evidence type="ECO:0000256" key="9">
    <source>
        <dbReference type="ARBA" id="ARBA00022837"/>
    </source>
</evidence>
<feature type="compositionally biased region" description="Gly residues" evidence="14">
    <location>
        <begin position="206"/>
        <end position="217"/>
    </location>
</feature>
<keyword evidence="9" id="KW-0106">Calcium</keyword>
<evidence type="ECO:0000256" key="2">
    <source>
        <dbReference type="ARBA" id="ARBA00006833"/>
    </source>
</evidence>
<feature type="signal peptide" evidence="16">
    <location>
        <begin position="1"/>
        <end position="25"/>
    </location>
</feature>
<evidence type="ECO:0000256" key="14">
    <source>
        <dbReference type="SAM" id="MobiDB-lite"/>
    </source>
</evidence>
<dbReference type="EMBL" id="KN846956">
    <property type="protein sequence ID" value="KIW73128.1"/>
    <property type="molecule type" value="Genomic_DNA"/>
</dbReference>
<name>A0A0D2FXE2_9EURO</name>
<evidence type="ECO:0000256" key="1">
    <source>
        <dbReference type="ARBA" id="ARBA00004115"/>
    </source>
</evidence>
<evidence type="ECO:0000256" key="3">
    <source>
        <dbReference type="ARBA" id="ARBA00016584"/>
    </source>
</evidence>
<proteinExistence type="inferred from homology"/>
<feature type="compositionally biased region" description="Low complexity" evidence="14">
    <location>
        <begin position="316"/>
        <end position="329"/>
    </location>
</feature>
<dbReference type="PANTHER" id="PTHR15929">
    <property type="entry name" value="STORE-OPERATED CALCIUM ENTRY-ASSOCIATED REGULATORY FACTOR"/>
    <property type="match status" value="1"/>
</dbReference>
<feature type="region of interest" description="Disordered" evidence="14">
    <location>
        <begin position="198"/>
        <end position="264"/>
    </location>
</feature>
<evidence type="ECO:0000313" key="18">
    <source>
        <dbReference type="Proteomes" id="UP000054266"/>
    </source>
</evidence>
<keyword evidence="4" id="KW-0813">Transport</keyword>
<comment type="subcellular location">
    <subcellularLocation>
        <location evidence="1">Endoplasmic reticulum membrane</location>
        <topology evidence="1">Single-pass type I membrane protein</topology>
    </subcellularLocation>
</comment>
<feature type="transmembrane region" description="Helical" evidence="15">
    <location>
        <begin position="171"/>
        <end position="195"/>
    </location>
</feature>
<evidence type="ECO:0000256" key="16">
    <source>
        <dbReference type="SAM" id="SignalP"/>
    </source>
</evidence>
<evidence type="ECO:0000256" key="10">
    <source>
        <dbReference type="ARBA" id="ARBA00022989"/>
    </source>
</evidence>
<sequence length="343" mass="36554">MATLKFLQIKLSMLLTLLFIGISLSARVTNPKKVPKNAVLLSKVSALTVRAGKQTASRRVSPVPQLQCVGPSRICSLYAIDVMRCTNEGSDYEDGNIQWSCKASLPEEFKLGSTDVTCEGYESSEDPYVLKGSCGVEYRLLLTEKGDQKYGSGSWFDGGGSSGGTNKTEKIAGYLFMALFVLVLFIIVRGIYNAWRDDAPRRRPRGGGGFGGFGGGGDDNDPPPPYDPRPPPQPKKATWSSASSSRTGTASGGQQDQGWRPGFWTGTAAGAAAGYFAGRGFRTQPDPAPPRPAFGTGWFRGGNGGYTVPRRPSPPSSRTASSSSSSYSSTRHESTGFGGTSRR</sequence>
<protein>
    <recommendedName>
        <fullName evidence="3">Store-operated calcium entry-associated regulatory factor</fullName>
    </recommendedName>
    <alternativeName>
        <fullName evidence="13">Transmembrane protein 66</fullName>
    </alternativeName>
</protein>
<dbReference type="GO" id="GO:0005789">
    <property type="term" value="C:endoplasmic reticulum membrane"/>
    <property type="evidence" value="ECO:0007669"/>
    <property type="project" value="UniProtKB-SubCell"/>
</dbReference>
<feature type="compositionally biased region" description="Pro residues" evidence="14">
    <location>
        <begin position="222"/>
        <end position="234"/>
    </location>
</feature>
<feature type="region of interest" description="Disordered" evidence="14">
    <location>
        <begin position="280"/>
        <end position="343"/>
    </location>
</feature>
<dbReference type="PANTHER" id="PTHR15929:SF0">
    <property type="entry name" value="STORE-OPERATED CALCIUM ENTRY-ASSOCIATED REGULATORY FACTOR"/>
    <property type="match status" value="1"/>
</dbReference>
<evidence type="ECO:0000256" key="5">
    <source>
        <dbReference type="ARBA" id="ARBA00022568"/>
    </source>
</evidence>
<keyword evidence="8" id="KW-0256">Endoplasmic reticulum</keyword>
<dbReference type="GO" id="GO:0006816">
    <property type="term" value="P:calcium ion transport"/>
    <property type="evidence" value="ECO:0007669"/>
    <property type="project" value="UniProtKB-KW"/>
</dbReference>
<keyword evidence="6 15" id="KW-0812">Transmembrane</keyword>
<evidence type="ECO:0000256" key="8">
    <source>
        <dbReference type="ARBA" id="ARBA00022824"/>
    </source>
</evidence>
<organism evidence="17 18">
    <name type="scientific">Phialophora macrospora</name>
    <dbReference type="NCBI Taxonomy" id="1851006"/>
    <lineage>
        <taxon>Eukaryota</taxon>
        <taxon>Fungi</taxon>
        <taxon>Dikarya</taxon>
        <taxon>Ascomycota</taxon>
        <taxon>Pezizomycotina</taxon>
        <taxon>Eurotiomycetes</taxon>
        <taxon>Chaetothyriomycetidae</taxon>
        <taxon>Chaetothyriales</taxon>
        <taxon>Herpotrichiellaceae</taxon>
        <taxon>Phialophora</taxon>
    </lineage>
</organism>
<dbReference type="Pfam" id="PF06682">
    <property type="entry name" value="SARAF"/>
    <property type="match status" value="1"/>
</dbReference>
<keyword evidence="11" id="KW-0406">Ion transport</keyword>
<comment type="similarity">
    <text evidence="2">Belongs to the SARAF family.</text>
</comment>
<dbReference type="AlphaFoldDB" id="A0A0D2FXE2"/>
<keyword evidence="12 15" id="KW-0472">Membrane</keyword>
<feature type="compositionally biased region" description="Low complexity" evidence="14">
    <location>
        <begin position="237"/>
        <end position="253"/>
    </location>
</feature>
<reference evidence="17 18" key="1">
    <citation type="submission" date="2015-01" db="EMBL/GenBank/DDBJ databases">
        <title>The Genome Sequence of Capronia semiimmersa CBS27337.</title>
        <authorList>
            <consortium name="The Broad Institute Genomics Platform"/>
            <person name="Cuomo C."/>
            <person name="de Hoog S."/>
            <person name="Gorbushina A."/>
            <person name="Stielow B."/>
            <person name="Teixiera M."/>
            <person name="Abouelleil A."/>
            <person name="Chapman S.B."/>
            <person name="Priest M."/>
            <person name="Young S.K."/>
            <person name="Wortman J."/>
            <person name="Nusbaum C."/>
            <person name="Birren B."/>
        </authorList>
    </citation>
    <scope>NUCLEOTIDE SEQUENCE [LARGE SCALE GENOMIC DNA]</scope>
    <source>
        <strain evidence="17 18">CBS 27337</strain>
    </source>
</reference>
<evidence type="ECO:0000256" key="6">
    <source>
        <dbReference type="ARBA" id="ARBA00022692"/>
    </source>
</evidence>
<keyword evidence="7 16" id="KW-0732">Signal</keyword>
<keyword evidence="18" id="KW-1185">Reference proteome</keyword>
<keyword evidence="10 15" id="KW-1133">Transmembrane helix</keyword>
<accession>A0A0D2FXE2</accession>
<dbReference type="Proteomes" id="UP000054266">
    <property type="component" value="Unassembled WGS sequence"/>
</dbReference>
<keyword evidence="5" id="KW-0109">Calcium transport</keyword>
<evidence type="ECO:0000256" key="15">
    <source>
        <dbReference type="SAM" id="Phobius"/>
    </source>
</evidence>
<evidence type="ECO:0000256" key="12">
    <source>
        <dbReference type="ARBA" id="ARBA00023136"/>
    </source>
</evidence>
<dbReference type="InterPro" id="IPR009567">
    <property type="entry name" value="SARAF"/>
</dbReference>
<feature type="chain" id="PRO_5002253419" description="Store-operated calcium entry-associated regulatory factor" evidence="16">
    <location>
        <begin position="26"/>
        <end position="343"/>
    </location>
</feature>
<dbReference type="GO" id="GO:2001256">
    <property type="term" value="P:regulation of store-operated calcium entry"/>
    <property type="evidence" value="ECO:0007669"/>
    <property type="project" value="InterPro"/>
</dbReference>
<evidence type="ECO:0000256" key="11">
    <source>
        <dbReference type="ARBA" id="ARBA00023065"/>
    </source>
</evidence>
<evidence type="ECO:0000256" key="4">
    <source>
        <dbReference type="ARBA" id="ARBA00022448"/>
    </source>
</evidence>
<gene>
    <name evidence="17" type="ORF">PV04_01270</name>
</gene>
<dbReference type="STRING" id="5601.A0A0D2FXE2"/>
<evidence type="ECO:0000256" key="7">
    <source>
        <dbReference type="ARBA" id="ARBA00022729"/>
    </source>
</evidence>
<evidence type="ECO:0000256" key="13">
    <source>
        <dbReference type="ARBA" id="ARBA00031116"/>
    </source>
</evidence>
<evidence type="ECO:0000313" key="17">
    <source>
        <dbReference type="EMBL" id="KIW73128.1"/>
    </source>
</evidence>
<dbReference type="HOGENOM" id="CLU_046802_1_0_1"/>